<dbReference type="EMBL" id="SPMY01000068">
    <property type="protein sequence ID" value="NMQ29756.1"/>
    <property type="molecule type" value="Genomic_DNA"/>
</dbReference>
<protein>
    <submittedName>
        <fullName evidence="1">Uncharacterized protein</fullName>
    </submittedName>
</protein>
<accession>A0ABX1TZR1</accession>
<proteinExistence type="predicted"/>
<keyword evidence="2" id="KW-1185">Reference proteome</keyword>
<reference evidence="1 2" key="1">
    <citation type="submission" date="2019-03" db="EMBL/GenBank/DDBJ databases">
        <title>Metabolic reconstructions from genomes of highly enriched 'Candidatus Accumulibacter' and 'Candidatus Competibacter' bioreactor populations.</title>
        <authorList>
            <person name="Annavajhala M.K."/>
            <person name="Welles L."/>
            <person name="Abbas B."/>
            <person name="Sorokin D."/>
            <person name="Park H."/>
            <person name="Van Loosdrecht M."/>
            <person name="Chandran K."/>
        </authorList>
    </citation>
    <scope>NUCLEOTIDE SEQUENCE [LARGE SCALE GENOMIC DNA]</scope>
    <source>
        <strain evidence="1 2">SBR_S</strain>
    </source>
</reference>
<comment type="caution">
    <text evidence="1">The sequence shown here is derived from an EMBL/GenBank/DDBJ whole genome shotgun (WGS) entry which is preliminary data.</text>
</comment>
<sequence length="414" mass="44149">MADGTINYVQFTNLINSMDIAQEAKVKINDKITGIFHYSLRTFSYSAGATVASTAPTCTAAFARTFDHQDWRDGEDLVQAGGVEGFNIRFNALKADLDRINTDLEHAFQCLAGLRGSVSTALVEIRDQLNTINKDIYECCNDKIDSTVTPVNPGTYYPYYPYFPYEVNPVVPTGPNPGPVINPYDKYKDKILINADNPNEALIKGVEGTRIDTMTLHGKAMDVWRTNFGMVLVDSPKGDAVKPTFTPSDMADVTNFTRYVAEKGPDVERAFPQGFAVKDLLDQFGTDPLLDGSTLAETLKTLDADTRFAGLGALEDSVINTHVDTIVTSGLNDATLIGTLGLHTSVAPANVAVSSLKTLDTGVAAALTKAGINTVGKLATADPAALTRALGGNTGEAGALGGIAKTLIKLGGRL</sequence>
<dbReference type="RefSeq" id="WP_169068210.1">
    <property type="nucleotide sequence ID" value="NZ_SPMY01000068.1"/>
</dbReference>
<dbReference type="Gene3D" id="1.10.150.20">
    <property type="entry name" value="5' to 3' exonuclease, C-terminal subdomain"/>
    <property type="match status" value="1"/>
</dbReference>
<organism evidence="1 2">
    <name type="scientific">Candidatus Accumulibacter phosphatis</name>
    <dbReference type="NCBI Taxonomy" id="327160"/>
    <lineage>
        <taxon>Bacteria</taxon>
        <taxon>Pseudomonadati</taxon>
        <taxon>Pseudomonadota</taxon>
        <taxon>Betaproteobacteria</taxon>
        <taxon>Candidatus Accumulibacter</taxon>
    </lineage>
</organism>
<evidence type="ECO:0000313" key="1">
    <source>
        <dbReference type="EMBL" id="NMQ29756.1"/>
    </source>
</evidence>
<gene>
    <name evidence="1" type="ORF">E4Q23_19485</name>
</gene>
<name>A0ABX1TZR1_9PROT</name>
<dbReference type="Proteomes" id="UP000749010">
    <property type="component" value="Unassembled WGS sequence"/>
</dbReference>
<evidence type="ECO:0000313" key="2">
    <source>
        <dbReference type="Proteomes" id="UP000749010"/>
    </source>
</evidence>